<reference evidence="1" key="1">
    <citation type="submission" date="2020-09" db="EMBL/GenBank/DDBJ databases">
        <title>Genome-Enabled Discovery of Anthraquinone Biosynthesis in Senna tora.</title>
        <authorList>
            <person name="Kang S.-H."/>
            <person name="Pandey R.P."/>
            <person name="Lee C.-M."/>
            <person name="Sim J.-S."/>
            <person name="Jeong J.-T."/>
            <person name="Choi B.-S."/>
            <person name="Jung M."/>
            <person name="Ginzburg D."/>
            <person name="Zhao K."/>
            <person name="Won S.Y."/>
            <person name="Oh T.-J."/>
            <person name="Yu Y."/>
            <person name="Kim N.-H."/>
            <person name="Lee O.R."/>
            <person name="Lee T.-H."/>
            <person name="Bashyal P."/>
            <person name="Kim T.-S."/>
            <person name="Lee W.-H."/>
            <person name="Kawkins C."/>
            <person name="Kim C.-K."/>
            <person name="Kim J.S."/>
            <person name="Ahn B.O."/>
            <person name="Rhee S.Y."/>
            <person name="Sohng J.K."/>
        </authorList>
    </citation>
    <scope>NUCLEOTIDE SEQUENCE</scope>
    <source>
        <tissue evidence="1">Leaf</tissue>
    </source>
</reference>
<accession>A0A834WU35</accession>
<dbReference type="Proteomes" id="UP000634136">
    <property type="component" value="Unassembled WGS sequence"/>
</dbReference>
<evidence type="ECO:0000313" key="1">
    <source>
        <dbReference type="EMBL" id="KAF7832309.1"/>
    </source>
</evidence>
<evidence type="ECO:0000313" key="2">
    <source>
        <dbReference type="Proteomes" id="UP000634136"/>
    </source>
</evidence>
<comment type="caution">
    <text evidence="1">The sequence shown here is derived from an EMBL/GenBank/DDBJ whole genome shotgun (WGS) entry which is preliminary data.</text>
</comment>
<proteinExistence type="predicted"/>
<keyword evidence="2" id="KW-1185">Reference proteome</keyword>
<dbReference type="AlphaFoldDB" id="A0A834WU35"/>
<name>A0A834WU35_9FABA</name>
<organism evidence="1 2">
    <name type="scientific">Senna tora</name>
    <dbReference type="NCBI Taxonomy" id="362788"/>
    <lineage>
        <taxon>Eukaryota</taxon>
        <taxon>Viridiplantae</taxon>
        <taxon>Streptophyta</taxon>
        <taxon>Embryophyta</taxon>
        <taxon>Tracheophyta</taxon>
        <taxon>Spermatophyta</taxon>
        <taxon>Magnoliopsida</taxon>
        <taxon>eudicotyledons</taxon>
        <taxon>Gunneridae</taxon>
        <taxon>Pentapetalae</taxon>
        <taxon>rosids</taxon>
        <taxon>fabids</taxon>
        <taxon>Fabales</taxon>
        <taxon>Fabaceae</taxon>
        <taxon>Caesalpinioideae</taxon>
        <taxon>Cassia clade</taxon>
        <taxon>Senna</taxon>
    </lineage>
</organism>
<dbReference type="EMBL" id="JAAIUW010000005">
    <property type="protein sequence ID" value="KAF7832309.1"/>
    <property type="molecule type" value="Genomic_DNA"/>
</dbReference>
<gene>
    <name evidence="1" type="ORF">G2W53_014642</name>
</gene>
<protein>
    <submittedName>
        <fullName evidence="1">Uncharacterized protein</fullName>
    </submittedName>
</protein>
<sequence length="67" mass="7848">MVERAKIKEQYWVTKGTKETGVACEPEQHQEIEVPMLHRLRNQDLTRGPNIYFGASISFEKLLIEEM</sequence>